<proteinExistence type="predicted"/>
<dbReference type="RefSeq" id="WP_345732162.1">
    <property type="nucleotide sequence ID" value="NZ_BAAAYN010000046.1"/>
</dbReference>
<accession>A0ABP6T8D9</accession>
<evidence type="ECO:0000259" key="1">
    <source>
        <dbReference type="PROSITE" id="PS51833"/>
    </source>
</evidence>
<dbReference type="Gene3D" id="3.20.20.450">
    <property type="entry name" value="EAL domain"/>
    <property type="match status" value="1"/>
</dbReference>
<dbReference type="EMBL" id="BAAAYN010000046">
    <property type="protein sequence ID" value="GAA3394855.1"/>
    <property type="molecule type" value="Genomic_DNA"/>
</dbReference>
<evidence type="ECO:0000313" key="3">
    <source>
        <dbReference type="Proteomes" id="UP001501676"/>
    </source>
</evidence>
<dbReference type="InterPro" id="IPR052340">
    <property type="entry name" value="RNase_Y/CdgJ"/>
</dbReference>
<dbReference type="Proteomes" id="UP001501676">
    <property type="component" value="Unassembled WGS sequence"/>
</dbReference>
<dbReference type="PANTHER" id="PTHR33525:SF4">
    <property type="entry name" value="CYCLIC DI-GMP PHOSPHODIESTERASE CDGJ"/>
    <property type="match status" value="1"/>
</dbReference>
<sequence length="424" mass="45704">MLVRPPTDLSAPLVHVGRQGIYDQTGDVVAYELSFRDAADAPRATCRGPYGTSRVIISAFTDFGLEQLVGSKACFINVTREFLVGELPIPFDSGHAALVIVPSLEIDDEVVAGATALVERGFTIALSAFVWGSGHERLLDIASYVMIDMRGADPAAVDQTIQRCREYPHLRLIAERLETEEQLQVAFLLGFDLFRGNILGRPHVLSTTGLSPARVSRLQLLAALSAEDVKYDEVVDRVALDPTLAYRLLRATNAAASGLTVRVSSVHEAAVFLGLDKVRQWVTLMLLTDVSDATEDQLATTMTRARLCQTTAEYQHLPGSTAFTIGLLSGIADLVGRPVAALAQELPLADDVRSALTEGAGDLGEILTAVRHYEEGAVGELAALTGPVEPTEAYLSAISWSTKMLDDVSLEGPRRRQMPTPPKA</sequence>
<gene>
    <name evidence="2" type="ORF">GCM10020369_65820</name>
</gene>
<dbReference type="PIRSF" id="PIRSF003180">
    <property type="entry name" value="DiGMPpdiest_YuxH"/>
    <property type="match status" value="1"/>
</dbReference>
<dbReference type="Gene3D" id="1.10.3210.10">
    <property type="entry name" value="Hypothetical protein af1432"/>
    <property type="match status" value="1"/>
</dbReference>
<keyword evidence="3" id="KW-1185">Reference proteome</keyword>
<reference evidence="3" key="1">
    <citation type="journal article" date="2019" name="Int. J. Syst. Evol. Microbiol.">
        <title>The Global Catalogue of Microorganisms (GCM) 10K type strain sequencing project: providing services to taxonomists for standard genome sequencing and annotation.</title>
        <authorList>
            <consortium name="The Broad Institute Genomics Platform"/>
            <consortium name="The Broad Institute Genome Sequencing Center for Infectious Disease"/>
            <person name="Wu L."/>
            <person name="Ma J."/>
        </authorList>
    </citation>
    <scope>NUCLEOTIDE SEQUENCE [LARGE SCALE GENOMIC DNA]</scope>
    <source>
        <strain evidence="3">JCM 9458</strain>
    </source>
</reference>
<dbReference type="SUPFAM" id="SSF141868">
    <property type="entry name" value="EAL domain-like"/>
    <property type="match status" value="1"/>
</dbReference>
<dbReference type="InterPro" id="IPR035919">
    <property type="entry name" value="EAL_sf"/>
</dbReference>
<dbReference type="InterPro" id="IPR013976">
    <property type="entry name" value="HDOD"/>
</dbReference>
<dbReference type="Pfam" id="PF08668">
    <property type="entry name" value="HDOD"/>
    <property type="match status" value="1"/>
</dbReference>
<dbReference type="PROSITE" id="PS51833">
    <property type="entry name" value="HDOD"/>
    <property type="match status" value="1"/>
</dbReference>
<dbReference type="SUPFAM" id="SSF109604">
    <property type="entry name" value="HD-domain/PDEase-like"/>
    <property type="match status" value="1"/>
</dbReference>
<dbReference type="InterPro" id="IPR014408">
    <property type="entry name" value="dGMP_Pdiesterase_EAL/HD-GYP"/>
</dbReference>
<dbReference type="PANTHER" id="PTHR33525">
    <property type="match status" value="1"/>
</dbReference>
<name>A0ABP6T8D9_9ACTN</name>
<feature type="domain" description="HDOD" evidence="1">
    <location>
        <begin position="210"/>
        <end position="394"/>
    </location>
</feature>
<organism evidence="2 3">
    <name type="scientific">Cryptosporangium minutisporangium</name>
    <dbReference type="NCBI Taxonomy" id="113569"/>
    <lineage>
        <taxon>Bacteria</taxon>
        <taxon>Bacillati</taxon>
        <taxon>Actinomycetota</taxon>
        <taxon>Actinomycetes</taxon>
        <taxon>Cryptosporangiales</taxon>
        <taxon>Cryptosporangiaceae</taxon>
        <taxon>Cryptosporangium</taxon>
    </lineage>
</organism>
<evidence type="ECO:0000313" key="2">
    <source>
        <dbReference type="EMBL" id="GAA3394855.1"/>
    </source>
</evidence>
<comment type="caution">
    <text evidence="2">The sequence shown here is derived from an EMBL/GenBank/DDBJ whole genome shotgun (WGS) entry which is preliminary data.</text>
</comment>
<protein>
    <submittedName>
        <fullName evidence="2">HDOD domain-containing protein</fullName>
    </submittedName>
</protein>